<dbReference type="EMBL" id="KN832571">
    <property type="protein sequence ID" value="KII84466.1"/>
    <property type="molecule type" value="Genomic_DNA"/>
</dbReference>
<name>A0A0C9SKW9_PLICR</name>
<reference evidence="2 3" key="1">
    <citation type="submission" date="2014-06" db="EMBL/GenBank/DDBJ databases">
        <title>Evolutionary Origins and Diversification of the Mycorrhizal Mutualists.</title>
        <authorList>
            <consortium name="DOE Joint Genome Institute"/>
            <consortium name="Mycorrhizal Genomics Consortium"/>
            <person name="Kohler A."/>
            <person name="Kuo A."/>
            <person name="Nagy L.G."/>
            <person name="Floudas D."/>
            <person name="Copeland A."/>
            <person name="Barry K.W."/>
            <person name="Cichocki N."/>
            <person name="Veneault-Fourrey C."/>
            <person name="LaButti K."/>
            <person name="Lindquist E.A."/>
            <person name="Lipzen A."/>
            <person name="Lundell T."/>
            <person name="Morin E."/>
            <person name="Murat C."/>
            <person name="Riley R."/>
            <person name="Ohm R."/>
            <person name="Sun H."/>
            <person name="Tunlid A."/>
            <person name="Henrissat B."/>
            <person name="Grigoriev I.V."/>
            <person name="Hibbett D.S."/>
            <person name="Martin F."/>
        </authorList>
    </citation>
    <scope>NUCLEOTIDE SEQUENCE [LARGE SCALE GENOMIC DNA]</scope>
    <source>
        <strain evidence="2 3">FD-325 SS-3</strain>
    </source>
</reference>
<proteinExistence type="predicted"/>
<dbReference type="Proteomes" id="UP000053263">
    <property type="component" value="Unassembled WGS sequence"/>
</dbReference>
<evidence type="ECO:0000256" key="1">
    <source>
        <dbReference type="SAM" id="Phobius"/>
    </source>
</evidence>
<dbReference type="AlphaFoldDB" id="A0A0C9SKW9"/>
<organism evidence="2 3">
    <name type="scientific">Plicaturopsis crispa FD-325 SS-3</name>
    <dbReference type="NCBI Taxonomy" id="944288"/>
    <lineage>
        <taxon>Eukaryota</taxon>
        <taxon>Fungi</taxon>
        <taxon>Dikarya</taxon>
        <taxon>Basidiomycota</taxon>
        <taxon>Agaricomycotina</taxon>
        <taxon>Agaricomycetes</taxon>
        <taxon>Agaricomycetidae</taxon>
        <taxon>Amylocorticiales</taxon>
        <taxon>Amylocorticiaceae</taxon>
        <taxon>Plicatura</taxon>
        <taxon>Plicaturopsis crispa</taxon>
    </lineage>
</organism>
<feature type="transmembrane region" description="Helical" evidence="1">
    <location>
        <begin position="35"/>
        <end position="55"/>
    </location>
</feature>
<sequence>MIVSNSLLSCHARASARILAPDGPHKTLVTDSLRAIVSAVLWLMLWLIPSLPAIATCRHRLLAVPGPSLCTPVA</sequence>
<protein>
    <submittedName>
        <fullName evidence="2">Uncharacterized protein</fullName>
    </submittedName>
</protein>
<evidence type="ECO:0000313" key="2">
    <source>
        <dbReference type="EMBL" id="KII84466.1"/>
    </source>
</evidence>
<evidence type="ECO:0000313" key="3">
    <source>
        <dbReference type="Proteomes" id="UP000053263"/>
    </source>
</evidence>
<gene>
    <name evidence="2" type="ORF">PLICRDRAFT_179698</name>
</gene>
<dbReference type="HOGENOM" id="CLU_2688842_0_0_1"/>
<accession>A0A0C9SKW9</accession>
<keyword evidence="3" id="KW-1185">Reference proteome</keyword>
<keyword evidence="1" id="KW-1133">Transmembrane helix</keyword>
<keyword evidence="1" id="KW-0472">Membrane</keyword>
<keyword evidence="1" id="KW-0812">Transmembrane</keyword>